<dbReference type="EMBL" id="FTOE01000002">
    <property type="protein sequence ID" value="SIS58317.1"/>
    <property type="molecule type" value="Genomic_DNA"/>
</dbReference>
<accession>A0A1N7K9R0</accession>
<evidence type="ECO:0000313" key="1">
    <source>
        <dbReference type="EMBL" id="SIS58317.1"/>
    </source>
</evidence>
<dbReference type="AlphaFoldDB" id="A0A1N7K9R0"/>
<dbReference type="Proteomes" id="UP000185999">
    <property type="component" value="Unassembled WGS sequence"/>
</dbReference>
<organism evidence="1 2">
    <name type="scientific">Neptunomonas antarctica</name>
    <dbReference type="NCBI Taxonomy" id="619304"/>
    <lineage>
        <taxon>Bacteria</taxon>
        <taxon>Pseudomonadati</taxon>
        <taxon>Pseudomonadota</taxon>
        <taxon>Gammaproteobacteria</taxon>
        <taxon>Oceanospirillales</taxon>
        <taxon>Oceanospirillaceae</taxon>
        <taxon>Neptunomonas</taxon>
    </lineage>
</organism>
<keyword evidence="2" id="KW-1185">Reference proteome</keyword>
<sequence length="149" mass="16545">MLILMRHGEAGWDAPSDSERVLTESGVVYIGEQMARYEKNLARVDKVVCSSYFRARQTAALLLKACKPGADLVIDDRWSPEASVNDAMLALEEHWVENLLVVTHQPLIGYAVPFLIEGDIRSPEPLLPGQLVVLDILWPGRASAIRLPL</sequence>
<dbReference type="InterPro" id="IPR029033">
    <property type="entry name" value="His_PPase_superfam"/>
</dbReference>
<reference evidence="2" key="1">
    <citation type="submission" date="2017-01" db="EMBL/GenBank/DDBJ databases">
        <authorList>
            <person name="Varghese N."/>
            <person name="Submissions S."/>
        </authorList>
    </citation>
    <scope>NUCLEOTIDE SEQUENCE [LARGE SCALE GENOMIC DNA]</scope>
    <source>
        <strain evidence="2">DSM 22306</strain>
    </source>
</reference>
<dbReference type="STRING" id="619304.SAMN05421760_102280"/>
<name>A0A1N7K9R0_9GAMM</name>
<evidence type="ECO:0000313" key="2">
    <source>
        <dbReference type="Proteomes" id="UP000185999"/>
    </source>
</evidence>
<dbReference type="SMART" id="SM00855">
    <property type="entry name" value="PGAM"/>
    <property type="match status" value="1"/>
</dbReference>
<dbReference type="SUPFAM" id="SSF53254">
    <property type="entry name" value="Phosphoglycerate mutase-like"/>
    <property type="match status" value="1"/>
</dbReference>
<dbReference type="Gene3D" id="3.40.50.1240">
    <property type="entry name" value="Phosphoglycerate mutase-like"/>
    <property type="match status" value="1"/>
</dbReference>
<proteinExistence type="predicted"/>
<dbReference type="OrthoDB" id="280692at2"/>
<protein>
    <submittedName>
        <fullName evidence="1">Phosphohistidine phosphatase, SixA</fullName>
    </submittedName>
</protein>
<dbReference type="Pfam" id="PF00300">
    <property type="entry name" value="His_Phos_1"/>
    <property type="match status" value="1"/>
</dbReference>
<dbReference type="CDD" id="cd07067">
    <property type="entry name" value="HP_PGM_like"/>
    <property type="match status" value="1"/>
</dbReference>
<dbReference type="RefSeq" id="WP_054342377.1">
    <property type="nucleotide sequence ID" value="NZ_FTOE01000002.1"/>
</dbReference>
<dbReference type="InterPro" id="IPR013078">
    <property type="entry name" value="His_Pase_superF_clade-1"/>
</dbReference>
<gene>
    <name evidence="1" type="ORF">SAMN05421760_102280</name>
</gene>